<evidence type="ECO:0000313" key="2">
    <source>
        <dbReference type="Proteomes" id="UP001212997"/>
    </source>
</evidence>
<gene>
    <name evidence="1" type="ORF">NLI96_g1720</name>
</gene>
<dbReference type="EMBL" id="JANAWD010000034">
    <property type="protein sequence ID" value="KAJ3490050.1"/>
    <property type="molecule type" value="Genomic_DNA"/>
</dbReference>
<proteinExistence type="predicted"/>
<dbReference type="AlphaFoldDB" id="A0AAD5YI50"/>
<name>A0AAD5YI50_9APHY</name>
<evidence type="ECO:0000313" key="1">
    <source>
        <dbReference type="EMBL" id="KAJ3490050.1"/>
    </source>
</evidence>
<dbReference type="Proteomes" id="UP001212997">
    <property type="component" value="Unassembled WGS sequence"/>
</dbReference>
<reference evidence="1" key="1">
    <citation type="submission" date="2022-07" db="EMBL/GenBank/DDBJ databases">
        <title>Genome Sequence of Physisporinus lineatus.</title>
        <authorList>
            <person name="Buettner E."/>
        </authorList>
    </citation>
    <scope>NUCLEOTIDE SEQUENCE</scope>
    <source>
        <strain evidence="1">VT162</strain>
    </source>
</reference>
<organism evidence="1 2">
    <name type="scientific">Meripilus lineatus</name>
    <dbReference type="NCBI Taxonomy" id="2056292"/>
    <lineage>
        <taxon>Eukaryota</taxon>
        <taxon>Fungi</taxon>
        <taxon>Dikarya</taxon>
        <taxon>Basidiomycota</taxon>
        <taxon>Agaricomycotina</taxon>
        <taxon>Agaricomycetes</taxon>
        <taxon>Polyporales</taxon>
        <taxon>Meripilaceae</taxon>
        <taxon>Meripilus</taxon>
    </lineage>
</organism>
<comment type="caution">
    <text evidence="1">The sequence shown here is derived from an EMBL/GenBank/DDBJ whole genome shotgun (WGS) entry which is preliminary data.</text>
</comment>
<sequence>MVQLLYISIVTSSITFPLIHRLHTRGNRFRHYGSIFSCLGDHDDATDPEAADEEAPICDSPIPSRTKSRILIPSQPNKSAFVFNTY</sequence>
<keyword evidence="2" id="KW-1185">Reference proteome</keyword>
<accession>A0AAD5YI50</accession>
<protein>
    <submittedName>
        <fullName evidence="1">Uncharacterized protein</fullName>
    </submittedName>
</protein>